<evidence type="ECO:0000313" key="11">
    <source>
        <dbReference type="Proteomes" id="UP000294689"/>
    </source>
</evidence>
<comment type="caution">
    <text evidence="10">The sequence shown here is derived from an EMBL/GenBank/DDBJ whole genome shotgun (WGS) entry which is preliminary data.</text>
</comment>
<evidence type="ECO:0000256" key="8">
    <source>
        <dbReference type="HAMAP-Rule" id="MF_00181"/>
    </source>
</evidence>
<dbReference type="InterPro" id="IPR011356">
    <property type="entry name" value="Leucine_aapep/pepB"/>
</dbReference>
<feature type="binding site" evidence="8">
    <location>
        <position position="240"/>
    </location>
    <ligand>
        <name>Mn(2+)</name>
        <dbReference type="ChEBI" id="CHEBI:29035"/>
        <label>2</label>
    </ligand>
</feature>
<feature type="binding site" evidence="8">
    <location>
        <position position="258"/>
    </location>
    <ligand>
        <name>Mn(2+)</name>
        <dbReference type="ChEBI" id="CHEBI:29035"/>
        <label>2</label>
    </ligand>
</feature>
<dbReference type="Gene3D" id="3.40.220.10">
    <property type="entry name" value="Leucine Aminopeptidase, subunit E, domain 1"/>
    <property type="match status" value="1"/>
</dbReference>
<accession>A0A4R7PXE5</accession>
<comment type="catalytic activity">
    <reaction evidence="1 8">
        <text>Release of an N-terminal amino acid, Xaa-|-Yaa-, in which Xaa is preferably Leu, but may be other amino acids including Pro although not Arg or Lys, and Yaa may be Pro. Amino acid amides and methyl esters are also readily hydrolyzed, but rates on arylamides are exceedingly low.</text>
        <dbReference type="EC" id="3.4.11.1"/>
    </reaction>
</comment>
<proteinExistence type="inferred from homology"/>
<keyword evidence="8" id="KW-0963">Cytoplasm</keyword>
<dbReference type="EC" id="3.4.11.10" evidence="8"/>
<feature type="binding site" evidence="8">
    <location>
        <position position="319"/>
    </location>
    <ligand>
        <name>Mn(2+)</name>
        <dbReference type="ChEBI" id="CHEBI:29035"/>
        <label>1</label>
    </ligand>
</feature>
<keyword evidence="11" id="KW-1185">Reference proteome</keyword>
<evidence type="ECO:0000256" key="6">
    <source>
        <dbReference type="ARBA" id="ARBA00022801"/>
    </source>
</evidence>
<dbReference type="SUPFAM" id="SSF52949">
    <property type="entry name" value="Macro domain-like"/>
    <property type="match status" value="1"/>
</dbReference>
<dbReference type="GO" id="GO:0070006">
    <property type="term" value="F:metalloaminopeptidase activity"/>
    <property type="evidence" value="ECO:0007669"/>
    <property type="project" value="InterPro"/>
</dbReference>
<keyword evidence="7 8" id="KW-0464">Manganese</keyword>
<dbReference type="InterPro" id="IPR000819">
    <property type="entry name" value="Peptidase_M17_C"/>
</dbReference>
<dbReference type="OrthoDB" id="9809354at2"/>
<evidence type="ECO:0000256" key="4">
    <source>
        <dbReference type="ARBA" id="ARBA00022438"/>
    </source>
</evidence>
<feature type="domain" description="Cytosol aminopeptidase" evidence="9">
    <location>
        <begin position="155"/>
        <end position="461"/>
    </location>
</feature>
<keyword evidence="6 8" id="KW-0378">Hydrolase</keyword>
<dbReference type="SUPFAM" id="SSF53187">
    <property type="entry name" value="Zn-dependent exopeptidases"/>
    <property type="match status" value="1"/>
</dbReference>
<dbReference type="PANTHER" id="PTHR11963">
    <property type="entry name" value="LEUCINE AMINOPEPTIDASE-RELATED"/>
    <property type="match status" value="1"/>
</dbReference>
<dbReference type="GO" id="GO:0005737">
    <property type="term" value="C:cytoplasm"/>
    <property type="evidence" value="ECO:0007669"/>
    <property type="project" value="UniProtKB-SubCell"/>
</dbReference>
<dbReference type="AlphaFoldDB" id="A0A4R7PXE5"/>
<dbReference type="Pfam" id="PF00883">
    <property type="entry name" value="Peptidase_M17"/>
    <property type="match status" value="1"/>
</dbReference>
<feature type="binding site" evidence="8">
    <location>
        <position position="317"/>
    </location>
    <ligand>
        <name>Mn(2+)</name>
        <dbReference type="ChEBI" id="CHEBI:29035"/>
        <label>1</label>
    </ligand>
</feature>
<comment type="catalytic activity">
    <reaction evidence="2 8">
        <text>Release of an N-terminal amino acid, preferentially leucine, but not glutamic or aspartic acids.</text>
        <dbReference type="EC" id="3.4.11.10"/>
    </reaction>
</comment>
<dbReference type="InterPro" id="IPR043472">
    <property type="entry name" value="Macro_dom-like"/>
</dbReference>
<dbReference type="InterPro" id="IPR023042">
    <property type="entry name" value="Peptidase_M17_leu_NH2_pept"/>
</dbReference>
<evidence type="ECO:0000256" key="7">
    <source>
        <dbReference type="ARBA" id="ARBA00023211"/>
    </source>
</evidence>
<reference evidence="10 11" key="1">
    <citation type="submission" date="2019-03" db="EMBL/GenBank/DDBJ databases">
        <title>Genomic Encyclopedia of Archaeal and Bacterial Type Strains, Phase II (KMG-II): from individual species to whole genera.</title>
        <authorList>
            <person name="Goeker M."/>
        </authorList>
    </citation>
    <scope>NUCLEOTIDE SEQUENCE [LARGE SCALE GENOMIC DNA]</scope>
    <source>
        <strain evidence="10 11">DSM 28135</strain>
    </source>
</reference>
<dbReference type="PRINTS" id="PR00481">
    <property type="entry name" value="LAMNOPPTDASE"/>
</dbReference>
<dbReference type="RefSeq" id="WP_133757693.1">
    <property type="nucleotide sequence ID" value="NZ_SOBW01000008.1"/>
</dbReference>
<gene>
    <name evidence="8" type="primary">pepA</name>
    <name evidence="10" type="ORF">BXY82_1654</name>
</gene>
<dbReference type="EMBL" id="SOBW01000008">
    <property type="protein sequence ID" value="TDU39627.1"/>
    <property type="molecule type" value="Genomic_DNA"/>
</dbReference>
<keyword evidence="4 8" id="KW-0031">Aminopeptidase</keyword>
<keyword evidence="8" id="KW-0479">Metal-binding</keyword>
<comment type="function">
    <text evidence="8">Presumably involved in the processing and regular turnover of intracellular proteins. Catalyzes the removal of unsubstituted N-terminal amino acids from various peptides.</text>
</comment>
<evidence type="ECO:0000256" key="1">
    <source>
        <dbReference type="ARBA" id="ARBA00000135"/>
    </source>
</evidence>
<dbReference type="Gene3D" id="3.40.630.10">
    <property type="entry name" value="Zn peptidases"/>
    <property type="match status" value="1"/>
</dbReference>
<comment type="similarity">
    <text evidence="3 8">Belongs to the peptidase M17 family.</text>
</comment>
<feature type="active site" evidence="8">
    <location>
        <position position="247"/>
    </location>
</feature>
<dbReference type="CDD" id="cd00433">
    <property type="entry name" value="Peptidase_M17"/>
    <property type="match status" value="1"/>
</dbReference>
<dbReference type="EC" id="3.4.11.1" evidence="8"/>
<evidence type="ECO:0000256" key="5">
    <source>
        <dbReference type="ARBA" id="ARBA00022670"/>
    </source>
</evidence>
<evidence type="ECO:0000256" key="3">
    <source>
        <dbReference type="ARBA" id="ARBA00009528"/>
    </source>
</evidence>
<feature type="binding site" evidence="8">
    <location>
        <position position="240"/>
    </location>
    <ligand>
        <name>Mn(2+)</name>
        <dbReference type="ChEBI" id="CHEBI:29035"/>
        <label>1</label>
    </ligand>
</feature>
<feature type="binding site" evidence="8">
    <location>
        <position position="235"/>
    </location>
    <ligand>
        <name>Mn(2+)</name>
        <dbReference type="ChEBI" id="CHEBI:29035"/>
        <label>2</label>
    </ligand>
</feature>
<dbReference type="GO" id="GO:0006508">
    <property type="term" value="P:proteolysis"/>
    <property type="evidence" value="ECO:0007669"/>
    <property type="project" value="UniProtKB-KW"/>
</dbReference>
<dbReference type="HAMAP" id="MF_00181">
    <property type="entry name" value="Cytosol_peptidase_M17"/>
    <property type="match status" value="1"/>
</dbReference>
<sequence length="470" mass="51307">MIYKHITQLNIHQDVIVPCRKGQLDHLSQYTTVNDPDFNGEFSTVQMLYGAEGNRVYLLGLGEEKDAVKIDDAFRKLSFDYKKYWKEPVQIITEGFSDAELRKVVIGLEMSAYNIGAFKSKKEQDGPITFEIVNSQNVTALLEESQEIGATINRIKTLVDAPANQKTPEFLGQWAQASAHDANYTCTVLHKKELEAQGFQAVMAVGQGSANPPVVIVTEYMPNKDAAVDIGLVGKGITFDTGGLSIKPSTNLHYMKSDMGGAAIVLGVVELVAKLKLNVNVVGVVASAENAVDSNSYRPGDVINSYSGKTIEIIDTDAEGRLVLADGLNYIIKEFKPKQVIDLATLTGSVVQTLGYSAAGMFTNNTEMAQKLSTIGFEINERVWPLPLFSDFDSDLHSDIADLRNFSGKPIAGATTAAKFLEAFTEEHQAWMHLDIAGVSFGDSKYAKMKSASGYGVQLMVNYIKSISEN</sequence>
<feature type="active site" evidence="8">
    <location>
        <position position="321"/>
    </location>
</feature>
<feature type="binding site" evidence="8">
    <location>
        <position position="319"/>
    </location>
    <ligand>
        <name>Mn(2+)</name>
        <dbReference type="ChEBI" id="CHEBI:29035"/>
        <label>2</label>
    </ligand>
</feature>
<comment type="cofactor">
    <cofactor evidence="8">
        <name>Mn(2+)</name>
        <dbReference type="ChEBI" id="CHEBI:29035"/>
    </cofactor>
    <text evidence="8">Binds 2 manganese ions per subunit.</text>
</comment>
<keyword evidence="5 8" id="KW-0645">Protease</keyword>
<name>A0A4R7PXE5_9FLAO</name>
<dbReference type="Proteomes" id="UP000294689">
    <property type="component" value="Unassembled WGS sequence"/>
</dbReference>
<comment type="subcellular location">
    <subcellularLocation>
        <location evidence="8">Cytoplasm</location>
    </subcellularLocation>
</comment>
<protein>
    <recommendedName>
        <fullName evidence="8">Probable cytosol aminopeptidase</fullName>
        <ecNumber evidence="8">3.4.11.1</ecNumber>
    </recommendedName>
    <alternativeName>
        <fullName evidence="8">Leucine aminopeptidase</fullName>
        <shortName evidence="8">LAP</shortName>
        <ecNumber evidence="8">3.4.11.10</ecNumber>
    </alternativeName>
    <alternativeName>
        <fullName evidence="8">Leucyl aminopeptidase</fullName>
    </alternativeName>
</protein>
<evidence type="ECO:0000256" key="2">
    <source>
        <dbReference type="ARBA" id="ARBA00000967"/>
    </source>
</evidence>
<dbReference type="PANTHER" id="PTHR11963:SF23">
    <property type="entry name" value="CYTOSOL AMINOPEPTIDASE"/>
    <property type="match status" value="1"/>
</dbReference>
<organism evidence="10 11">
    <name type="scientific">Gelidibacter sediminis</name>
    <dbReference type="NCBI Taxonomy" id="1608710"/>
    <lineage>
        <taxon>Bacteria</taxon>
        <taxon>Pseudomonadati</taxon>
        <taxon>Bacteroidota</taxon>
        <taxon>Flavobacteriia</taxon>
        <taxon>Flavobacteriales</taxon>
        <taxon>Flavobacteriaceae</taxon>
        <taxon>Gelidibacter</taxon>
    </lineage>
</organism>
<dbReference type="GO" id="GO:0030145">
    <property type="term" value="F:manganese ion binding"/>
    <property type="evidence" value="ECO:0007669"/>
    <property type="project" value="UniProtKB-UniRule"/>
</dbReference>
<evidence type="ECO:0000313" key="10">
    <source>
        <dbReference type="EMBL" id="TDU39627.1"/>
    </source>
</evidence>
<evidence type="ECO:0000259" key="9">
    <source>
        <dbReference type="Pfam" id="PF00883"/>
    </source>
</evidence>